<organism evidence="1 2">
    <name type="scientific">Selenomonas ruminantium</name>
    <dbReference type="NCBI Taxonomy" id="971"/>
    <lineage>
        <taxon>Bacteria</taxon>
        <taxon>Bacillati</taxon>
        <taxon>Bacillota</taxon>
        <taxon>Negativicutes</taxon>
        <taxon>Selenomonadales</taxon>
        <taxon>Selenomonadaceae</taxon>
        <taxon>Selenomonas</taxon>
    </lineage>
</organism>
<evidence type="ECO:0000313" key="2">
    <source>
        <dbReference type="Proteomes" id="UP000182412"/>
    </source>
</evidence>
<proteinExistence type="predicted"/>
<dbReference type="Proteomes" id="UP000182412">
    <property type="component" value="Unassembled WGS sequence"/>
</dbReference>
<dbReference type="OrthoDB" id="1667366at2"/>
<accession>A0A1H0P5S4</accession>
<reference evidence="1 2" key="1">
    <citation type="submission" date="2016-10" db="EMBL/GenBank/DDBJ databases">
        <authorList>
            <person name="de Groot N.N."/>
        </authorList>
    </citation>
    <scope>NUCLEOTIDE SEQUENCE [LARGE SCALE GENOMIC DNA]</scope>
    <source>
        <strain evidence="1 2">S137</strain>
    </source>
</reference>
<evidence type="ECO:0008006" key="3">
    <source>
        <dbReference type="Google" id="ProtNLM"/>
    </source>
</evidence>
<dbReference type="EMBL" id="FNJQ01000004">
    <property type="protein sequence ID" value="SDP00382.1"/>
    <property type="molecule type" value="Genomic_DNA"/>
</dbReference>
<sequence length="180" mass="19979">MKVAGDPRKITVSQSNFAKAIGVTTGRVSQLIKEGVVVRDDKDARGGVFLLESARNYDRLKGVTTQGDGENSLDLMEEKARHERVKRELAELKLAKAEARVYDARTVEMVMTEMLSNLRTQLLGLPSKMAPQLEGKEKGEIYGIMTGEIEDKLSELSEYTPELFTNEEIEEEVAADEAAD</sequence>
<dbReference type="RefSeq" id="WP_074571472.1">
    <property type="nucleotide sequence ID" value="NZ_FNJQ01000004.1"/>
</dbReference>
<gene>
    <name evidence="1" type="ORF">SAMN05216366_104125</name>
</gene>
<dbReference type="AlphaFoldDB" id="A0A1H0P5S4"/>
<protein>
    <recommendedName>
        <fullName evidence="3">Phage DNA packaging protein, Nu1 subunit of terminase</fullName>
    </recommendedName>
</protein>
<name>A0A1H0P5S4_SELRU</name>
<evidence type="ECO:0000313" key="1">
    <source>
        <dbReference type="EMBL" id="SDP00382.1"/>
    </source>
</evidence>